<proteinExistence type="inferred from homology"/>
<evidence type="ECO:0000256" key="3">
    <source>
        <dbReference type="RuleBase" id="RU003476"/>
    </source>
</evidence>
<dbReference type="SUPFAM" id="SSF55811">
    <property type="entry name" value="Nudix"/>
    <property type="match status" value="1"/>
</dbReference>
<dbReference type="RefSeq" id="WP_230503571.1">
    <property type="nucleotide sequence ID" value="NZ_CAKJTJ010000026.1"/>
</dbReference>
<dbReference type="PROSITE" id="PS51462">
    <property type="entry name" value="NUDIX"/>
    <property type="match status" value="1"/>
</dbReference>
<dbReference type="CDD" id="cd04669">
    <property type="entry name" value="NUDIX_Hydrolase"/>
    <property type="match status" value="1"/>
</dbReference>
<dbReference type="Proteomes" id="UP000789833">
    <property type="component" value="Unassembled WGS sequence"/>
</dbReference>
<accession>A0ABM8YS28</accession>
<comment type="caution">
    <text evidence="5">The sequence shown here is derived from an EMBL/GenBank/DDBJ whole genome shotgun (WGS) entry which is preliminary data.</text>
</comment>
<comment type="similarity">
    <text evidence="3">Belongs to the Nudix hydrolase family.</text>
</comment>
<evidence type="ECO:0000256" key="1">
    <source>
        <dbReference type="ARBA" id="ARBA00001946"/>
    </source>
</evidence>
<evidence type="ECO:0000313" key="6">
    <source>
        <dbReference type="Proteomes" id="UP000789833"/>
    </source>
</evidence>
<dbReference type="InterPro" id="IPR020084">
    <property type="entry name" value="NUDIX_hydrolase_CS"/>
</dbReference>
<keyword evidence="6" id="KW-1185">Reference proteome</keyword>
<dbReference type="InterPro" id="IPR000086">
    <property type="entry name" value="NUDIX_hydrolase_dom"/>
</dbReference>
<evidence type="ECO:0000256" key="2">
    <source>
        <dbReference type="ARBA" id="ARBA00022801"/>
    </source>
</evidence>
<comment type="cofactor">
    <cofactor evidence="1">
        <name>Mg(2+)</name>
        <dbReference type="ChEBI" id="CHEBI:18420"/>
    </cofactor>
</comment>
<organism evidence="5 6">
    <name type="scientific">Sutcliffiella rhizosphaerae</name>
    <dbReference type="NCBI Taxonomy" id="2880967"/>
    <lineage>
        <taxon>Bacteria</taxon>
        <taxon>Bacillati</taxon>
        <taxon>Bacillota</taxon>
        <taxon>Bacilli</taxon>
        <taxon>Bacillales</taxon>
        <taxon>Bacillaceae</taxon>
        <taxon>Sutcliffiella</taxon>
    </lineage>
</organism>
<dbReference type="PRINTS" id="PR00502">
    <property type="entry name" value="NUDIXFAMILY"/>
</dbReference>
<dbReference type="Gene3D" id="3.90.79.10">
    <property type="entry name" value="Nucleoside Triphosphate Pyrophosphohydrolase"/>
    <property type="match status" value="1"/>
</dbReference>
<name>A0ABM8YS28_9BACI</name>
<dbReference type="PROSITE" id="PS00893">
    <property type="entry name" value="NUDIX_BOX"/>
    <property type="match status" value="1"/>
</dbReference>
<evidence type="ECO:0000259" key="4">
    <source>
        <dbReference type="PROSITE" id="PS51462"/>
    </source>
</evidence>
<reference evidence="5 6" key="1">
    <citation type="submission" date="2021-10" db="EMBL/GenBank/DDBJ databases">
        <authorList>
            <person name="Criscuolo A."/>
        </authorList>
    </citation>
    <scope>NUCLEOTIDE SEQUENCE [LARGE SCALE GENOMIC DNA]</scope>
    <source>
        <strain evidence="6">CIP 111883</strain>
    </source>
</reference>
<keyword evidence="2 3" id="KW-0378">Hydrolase</keyword>
<dbReference type="PANTHER" id="PTHR43046:SF14">
    <property type="entry name" value="MUTT_NUDIX FAMILY PROTEIN"/>
    <property type="match status" value="1"/>
</dbReference>
<dbReference type="InterPro" id="IPR015797">
    <property type="entry name" value="NUDIX_hydrolase-like_dom_sf"/>
</dbReference>
<dbReference type="PANTHER" id="PTHR43046">
    <property type="entry name" value="GDP-MANNOSE MANNOSYL HYDROLASE"/>
    <property type="match status" value="1"/>
</dbReference>
<gene>
    <name evidence="5" type="ORF">BACCIP111883_03547</name>
</gene>
<dbReference type="InterPro" id="IPR020476">
    <property type="entry name" value="Nudix_hydrolase"/>
</dbReference>
<protein>
    <recommendedName>
        <fullName evidence="4">Nudix hydrolase domain-containing protein</fullName>
    </recommendedName>
</protein>
<sequence length="131" mass="14638">MRNRSSVVIIENNNIGLIKRVRAGSVYYVFPGGGIENGETPEDGARREAFEELGVVVKVNKCISEIEFNGTQYFFLAEIISGTFGTGQGEEYTVENNDRGMYLPLWVDIKNLSSIDVRPKEVANKVLDLFI</sequence>
<dbReference type="EMBL" id="CAKJTJ010000026">
    <property type="protein sequence ID" value="CAG9622756.1"/>
    <property type="molecule type" value="Genomic_DNA"/>
</dbReference>
<evidence type="ECO:0000313" key="5">
    <source>
        <dbReference type="EMBL" id="CAG9622756.1"/>
    </source>
</evidence>
<feature type="domain" description="Nudix hydrolase" evidence="4">
    <location>
        <begin position="1"/>
        <end position="130"/>
    </location>
</feature>
<dbReference type="Pfam" id="PF00293">
    <property type="entry name" value="NUDIX"/>
    <property type="match status" value="1"/>
</dbReference>